<dbReference type="PANTHER" id="PTHR24359">
    <property type="entry name" value="SERINE/THREONINE-PROTEIN KINASE SBK1"/>
    <property type="match status" value="1"/>
</dbReference>
<comment type="caution">
    <text evidence="2">The sequence shown here is derived from an EMBL/GenBank/DDBJ whole genome shotgun (WGS) entry which is preliminary data.</text>
</comment>
<dbReference type="Gene3D" id="3.40.50.300">
    <property type="entry name" value="P-loop containing nucleotide triphosphate hydrolases"/>
    <property type="match status" value="1"/>
</dbReference>
<dbReference type="Proteomes" id="UP000292402">
    <property type="component" value="Unassembled WGS sequence"/>
</dbReference>
<organism evidence="2 3">
    <name type="scientific">Alternaria tenuissima</name>
    <dbReference type="NCBI Taxonomy" id="119927"/>
    <lineage>
        <taxon>Eukaryota</taxon>
        <taxon>Fungi</taxon>
        <taxon>Dikarya</taxon>
        <taxon>Ascomycota</taxon>
        <taxon>Pezizomycotina</taxon>
        <taxon>Dothideomycetes</taxon>
        <taxon>Pleosporomycetidae</taxon>
        <taxon>Pleosporales</taxon>
        <taxon>Pleosporineae</taxon>
        <taxon>Pleosporaceae</taxon>
        <taxon>Alternaria</taxon>
        <taxon>Alternaria sect. Alternaria</taxon>
        <taxon>Alternaria alternata complex</taxon>
    </lineage>
</organism>
<dbReference type="InterPro" id="IPR027417">
    <property type="entry name" value="P-loop_NTPase"/>
</dbReference>
<dbReference type="InterPro" id="IPR011009">
    <property type="entry name" value="Kinase-like_dom_sf"/>
</dbReference>
<dbReference type="SUPFAM" id="SSF56112">
    <property type="entry name" value="Protein kinase-like (PK-like)"/>
    <property type="match status" value="1"/>
</dbReference>
<evidence type="ECO:0000313" key="2">
    <source>
        <dbReference type="EMBL" id="RYN49033.1"/>
    </source>
</evidence>
<gene>
    <name evidence="2" type="ORF">AA0114_g6845</name>
</gene>
<dbReference type="InterPro" id="IPR000719">
    <property type="entry name" value="Prot_kinase_dom"/>
</dbReference>
<dbReference type="Gene3D" id="1.10.510.10">
    <property type="entry name" value="Transferase(Phosphotransferase) domain 1"/>
    <property type="match status" value="1"/>
</dbReference>
<accession>A0A4Q4MGC8</accession>
<dbReference type="EMBL" id="PDXA01000021">
    <property type="protein sequence ID" value="RYN49033.1"/>
    <property type="molecule type" value="Genomic_DNA"/>
</dbReference>
<name>A0A4Q4MGC8_9PLEO</name>
<sequence>MSHNDYFRRKFEEECKKTRDALGPEFEDLDLGFVSIGFLDEVFKSGYPSKLRKSLQEDVERLKSEDLFGPADMDALESAVRTRAPKLYGILLMINQSERIIKLLKKDPKIDDSIFETSPGSKLSYCLEARLSEEPLLRDIAAEIYKMQWLVPPRFNSERHENFPCALFRFPFVGGPPAHKDSGSWGVVYRAKIADRHLPPSLNVQQHNVVACKSIKKEDNTTWNKLLREAATLKERKHDHIVPLLASFTAGRANREPHNRQEYLWLLMPYAQAGSMETWLEKSPDLPKRGPVGLGDDSFRHCHVRETMLGLVSALAYIHREINGMIGFHHDIKPSNIILFLEPEPTWKICDFGTANLKDPKEGTGTAFTPENAFGTYTYRPPEYFKDEGIAQHGRAFDVYSLGCVMLELATVFTYGWKPEGLPTFRQQRRDASEYVYHGNLKPEKDESFHNNPEAVERWIEHLRSKTKSAEDPKKVSDIIQVLDVIGEMLLSRYKRIFAWEVEMDLYEIFNPNASVEDRAKRLRNIVQPSATPLDQTKEQHNPMRRAILHSKDQWYTEILQGRDWYYSARSLSRRSTSRAFDLDHGKRRPRTNLEKVAKTRDFRSAHFFGRHNIHEKIISGFQGHNTVIGLYGKSGVGKSHSAYYYAFGFQKPRDPKDQKHTLWVDCTSWTSIYKSLQDTIPSEFDNPSILSSVSDWLRNEETGPWIMVLDGLESIAIAQKLNEVLPIANGEILITTKNKIILTEFLNVNNKDGFIHMEDLPLLTASYIFDSHINRDLITNTDSRNFVVERLPLPALIISMADHMNRTDYTTQNLQEDECSGANHTIEKRYSDFSERLLSPLFPSSGESKVTPKLDLLGEMSCLDASRIDFALLRQVHTKPDRLQSQLSGLEQCSLISTVENRVYTMQQYVQVAVLQWFQVHLGDERLLQLFATALCMLYKRYDDETQERYKHMKGKSRIPSRHWKLPYKPHFDRFLEYTRKNKNKARAREFASYTIKGIDVMVTAIVTFSKLYLEEHRYDDAICVLEFVDDVYTGHERRYELKRLLIRAYLEKPLRDEYNDKWSKIAKLSAELISDADRSKNIERKWAIVLDLARFYTESHQPEKALRELGSVWEFEMNVEHGEVKLYIKLELQLDKSKKRKLAVQRKVEEGRVHFMNGRLRLHQGLRDAAANETEKAINFWEDARQGIISWQLDHDEEWVMEIEEMIAEACVEIDKSGELDKAEKILKRHLKRLKQVPDHEGAEHAAKRIWDIECKQANIWIKRNDKKHREDAIKLLKDRLERYKDIYGRQDACTRNCAYLLRSALKKDDRDEEIRLLEQQYQLQEMSAVRVPTVKRTGKYLSLSSQPWWSVVLIVLITQRLLQVLLNRW</sequence>
<dbReference type="CDD" id="cd00180">
    <property type="entry name" value="PKc"/>
    <property type="match status" value="1"/>
</dbReference>
<dbReference type="SUPFAM" id="SSF52540">
    <property type="entry name" value="P-loop containing nucleoside triphosphate hydrolases"/>
    <property type="match status" value="1"/>
</dbReference>
<evidence type="ECO:0000313" key="3">
    <source>
        <dbReference type="Proteomes" id="UP000292402"/>
    </source>
</evidence>
<dbReference type="SMART" id="SM00220">
    <property type="entry name" value="S_TKc"/>
    <property type="match status" value="1"/>
</dbReference>
<dbReference type="GO" id="GO:0005524">
    <property type="term" value="F:ATP binding"/>
    <property type="evidence" value="ECO:0007669"/>
    <property type="project" value="InterPro"/>
</dbReference>
<feature type="domain" description="Protein kinase" evidence="1">
    <location>
        <begin position="174"/>
        <end position="491"/>
    </location>
</feature>
<evidence type="ECO:0000259" key="1">
    <source>
        <dbReference type="PROSITE" id="PS50011"/>
    </source>
</evidence>
<dbReference type="PANTHER" id="PTHR24359:SF1">
    <property type="entry name" value="INHIBITOR OF NUCLEAR FACTOR KAPPA-B KINASE EPSILON SUBUNIT HOMOLOG 1-RELATED"/>
    <property type="match status" value="1"/>
</dbReference>
<dbReference type="PROSITE" id="PS50011">
    <property type="entry name" value="PROTEIN_KINASE_DOM"/>
    <property type="match status" value="1"/>
</dbReference>
<dbReference type="GO" id="GO:0004674">
    <property type="term" value="F:protein serine/threonine kinase activity"/>
    <property type="evidence" value="ECO:0007669"/>
    <property type="project" value="TreeGrafter"/>
</dbReference>
<dbReference type="Pfam" id="PF00069">
    <property type="entry name" value="Pkinase"/>
    <property type="match status" value="1"/>
</dbReference>
<proteinExistence type="predicted"/>
<reference evidence="3" key="1">
    <citation type="journal article" date="2019" name="bioRxiv">
        <title>Genomics, evolutionary history and diagnostics of the Alternaria alternata species group including apple and Asian pear pathotypes.</title>
        <authorList>
            <person name="Armitage A.D."/>
            <person name="Cockerton H.M."/>
            <person name="Sreenivasaprasad S."/>
            <person name="Woodhall J.W."/>
            <person name="Lane C.R."/>
            <person name="Harrison R.J."/>
            <person name="Clarkson J.P."/>
        </authorList>
    </citation>
    <scope>NUCLEOTIDE SEQUENCE [LARGE SCALE GENOMIC DNA]</scope>
    <source>
        <strain evidence="3">FERA 1082</strain>
    </source>
</reference>
<protein>
    <recommendedName>
        <fullName evidence="1">Protein kinase domain-containing protein</fullName>
    </recommendedName>
</protein>